<sequence length="52" mass="5964">KGMKIDMSWLMAYMPQSRLKGKEREIEQGGESLLLHYKIPPDVITVSISDQD</sequence>
<dbReference type="AlphaFoldDB" id="A0A0B7BWV8"/>
<evidence type="ECO:0000313" key="1">
    <source>
        <dbReference type="EMBL" id="CEK96670.1"/>
    </source>
</evidence>
<feature type="non-terminal residue" evidence="1">
    <location>
        <position position="1"/>
    </location>
</feature>
<gene>
    <name evidence="1" type="primary">ORF212978</name>
</gene>
<proteinExistence type="predicted"/>
<name>A0A0B7BWV8_9EUPU</name>
<reference evidence="1" key="1">
    <citation type="submission" date="2014-12" db="EMBL/GenBank/DDBJ databases">
        <title>Insight into the proteome of Arion vulgaris.</title>
        <authorList>
            <person name="Aradska J."/>
            <person name="Bulat T."/>
            <person name="Smidak R."/>
            <person name="Sarate P."/>
            <person name="Gangsoo J."/>
            <person name="Sialana F."/>
            <person name="Bilban M."/>
            <person name="Lubec G."/>
        </authorList>
    </citation>
    <scope>NUCLEOTIDE SEQUENCE</scope>
    <source>
        <tissue evidence="1">Skin</tissue>
    </source>
</reference>
<accession>A0A0B7BWV8</accession>
<protein>
    <submittedName>
        <fullName evidence="1">Uncharacterized protein</fullName>
    </submittedName>
</protein>
<dbReference type="EMBL" id="HACG01049805">
    <property type="protein sequence ID" value="CEK96670.1"/>
    <property type="molecule type" value="Transcribed_RNA"/>
</dbReference>
<organism evidence="1">
    <name type="scientific">Arion vulgaris</name>
    <dbReference type="NCBI Taxonomy" id="1028688"/>
    <lineage>
        <taxon>Eukaryota</taxon>
        <taxon>Metazoa</taxon>
        <taxon>Spiralia</taxon>
        <taxon>Lophotrochozoa</taxon>
        <taxon>Mollusca</taxon>
        <taxon>Gastropoda</taxon>
        <taxon>Heterobranchia</taxon>
        <taxon>Euthyneura</taxon>
        <taxon>Panpulmonata</taxon>
        <taxon>Eupulmonata</taxon>
        <taxon>Stylommatophora</taxon>
        <taxon>Helicina</taxon>
        <taxon>Arionoidea</taxon>
        <taxon>Arionidae</taxon>
        <taxon>Arion</taxon>
    </lineage>
</organism>